<keyword evidence="6 7" id="KW-0067">ATP-binding</keyword>
<evidence type="ECO:0000256" key="3">
    <source>
        <dbReference type="ARBA" id="ARBA00012121"/>
    </source>
</evidence>
<dbReference type="GO" id="GO:0004020">
    <property type="term" value="F:adenylylsulfate kinase activity"/>
    <property type="evidence" value="ECO:0007669"/>
    <property type="project" value="UniProtKB-EC"/>
</dbReference>
<comment type="pathway">
    <text evidence="2 7 8">Sulfur metabolism; hydrogen sulfide biosynthesis; sulfite from sulfate: step 2/3.</text>
</comment>
<feature type="active site" description="Phosphoserine intermediate" evidence="7">
    <location>
        <position position="113"/>
    </location>
</feature>
<dbReference type="EMBL" id="JBIEIL010000003">
    <property type="protein sequence ID" value="MFG6204149.1"/>
    <property type="molecule type" value="Genomic_DNA"/>
</dbReference>
<dbReference type="PANTHER" id="PTHR42700:SF3">
    <property type="entry name" value="BIFUNCTIONAL SAT_APS KINASE-RELATED"/>
    <property type="match status" value="1"/>
</dbReference>
<dbReference type="InterPro" id="IPR050512">
    <property type="entry name" value="Sulf_AdTrans/APS_kinase"/>
</dbReference>
<evidence type="ECO:0000256" key="7">
    <source>
        <dbReference type="HAMAP-Rule" id="MF_00065"/>
    </source>
</evidence>
<evidence type="ECO:0000313" key="11">
    <source>
        <dbReference type="Proteomes" id="UP001605918"/>
    </source>
</evidence>
<dbReference type="Pfam" id="PF01583">
    <property type="entry name" value="APS_kinase"/>
    <property type="match status" value="1"/>
</dbReference>
<reference evidence="10 11" key="1">
    <citation type="submission" date="2024-10" db="EMBL/GenBank/DDBJ databases">
        <title>Whole genome of Pseudomonas sp Strain RB5.</title>
        <authorList>
            <person name="Selami N."/>
        </authorList>
    </citation>
    <scope>NUCLEOTIDE SEQUENCE [LARGE SCALE GENOMIC DNA]</scope>
    <source>
        <strain evidence="10 11">RB5</strain>
    </source>
</reference>
<protein>
    <recommendedName>
        <fullName evidence="3 7">Adenylyl-sulfate kinase</fullName>
        <ecNumber evidence="3 7">2.7.1.25</ecNumber>
    </recommendedName>
    <alternativeName>
        <fullName evidence="7">APS kinase</fullName>
    </alternativeName>
    <alternativeName>
        <fullName evidence="7">ATP adenosine-5'-phosphosulfate 3'-phosphotransferase</fullName>
    </alternativeName>
    <alternativeName>
        <fullName evidence="7">Adenosine-5'-phosphosulfate kinase</fullName>
    </alternativeName>
</protein>
<gene>
    <name evidence="7 10" type="primary">cysC</name>
    <name evidence="10" type="ORF">ACGSLL_07230</name>
</gene>
<keyword evidence="11" id="KW-1185">Reference proteome</keyword>
<dbReference type="InterPro" id="IPR002891">
    <property type="entry name" value="APS"/>
</dbReference>
<sequence length="200" mass="21695">MNKTTTDIKDDVVWHATEVTSDKRGLLSVHKPLTIWLTGLSASGKSTLAFALEKMLVESGGSAFVLDGDNVRHGLCKDLGFTAQDRTENIRRIAEVAKLMNEAGVMVMVACISPCTADRDNAKSIIGEERFLEVYLNTPLSVCERLDPKGLYRKARTGEIPNFTGVSAPYEVPVAPALKLDASELSVDDCVQAILSRVAI</sequence>
<dbReference type="InterPro" id="IPR027417">
    <property type="entry name" value="P-loop_NTPase"/>
</dbReference>
<feature type="domain" description="APS kinase" evidence="9">
    <location>
        <begin position="32"/>
        <end position="181"/>
    </location>
</feature>
<comment type="similarity">
    <text evidence="7 8">Belongs to the APS kinase family.</text>
</comment>
<comment type="catalytic activity">
    <reaction evidence="1 7 8">
        <text>adenosine 5'-phosphosulfate + ATP = 3'-phosphoadenylyl sulfate + ADP + H(+)</text>
        <dbReference type="Rhea" id="RHEA:24152"/>
        <dbReference type="ChEBI" id="CHEBI:15378"/>
        <dbReference type="ChEBI" id="CHEBI:30616"/>
        <dbReference type="ChEBI" id="CHEBI:58243"/>
        <dbReference type="ChEBI" id="CHEBI:58339"/>
        <dbReference type="ChEBI" id="CHEBI:456216"/>
        <dbReference type="EC" id="2.7.1.25"/>
    </reaction>
</comment>
<dbReference type="InterPro" id="IPR059117">
    <property type="entry name" value="APS_kinase_dom"/>
</dbReference>
<proteinExistence type="inferred from homology"/>
<dbReference type="NCBIfam" id="TIGR00455">
    <property type="entry name" value="apsK"/>
    <property type="match status" value="1"/>
</dbReference>
<evidence type="ECO:0000259" key="9">
    <source>
        <dbReference type="Pfam" id="PF01583"/>
    </source>
</evidence>
<dbReference type="HAMAP" id="MF_00065">
    <property type="entry name" value="Adenylyl_sulf_kinase"/>
    <property type="match status" value="1"/>
</dbReference>
<keyword evidence="7 8" id="KW-0418">Kinase</keyword>
<dbReference type="SUPFAM" id="SSF52540">
    <property type="entry name" value="P-loop containing nucleoside triphosphate hydrolases"/>
    <property type="match status" value="1"/>
</dbReference>
<dbReference type="CDD" id="cd02027">
    <property type="entry name" value="APSK"/>
    <property type="match status" value="1"/>
</dbReference>
<dbReference type="Proteomes" id="UP001605918">
    <property type="component" value="Unassembled WGS sequence"/>
</dbReference>
<comment type="caution">
    <text evidence="10">The sequence shown here is derived from an EMBL/GenBank/DDBJ whole genome shotgun (WGS) entry which is preliminary data.</text>
</comment>
<keyword evidence="5 7" id="KW-0547">Nucleotide-binding</keyword>
<dbReference type="Gene3D" id="3.40.50.300">
    <property type="entry name" value="P-loop containing nucleotide triphosphate hydrolases"/>
    <property type="match status" value="1"/>
</dbReference>
<evidence type="ECO:0000256" key="1">
    <source>
        <dbReference type="ARBA" id="ARBA00001823"/>
    </source>
</evidence>
<feature type="binding site" evidence="7">
    <location>
        <begin position="39"/>
        <end position="46"/>
    </location>
    <ligand>
        <name>ATP</name>
        <dbReference type="ChEBI" id="CHEBI:30616"/>
    </ligand>
</feature>
<accession>A0ABW7D8H5</accession>
<evidence type="ECO:0000256" key="4">
    <source>
        <dbReference type="ARBA" id="ARBA00022679"/>
    </source>
</evidence>
<dbReference type="EC" id="2.7.1.25" evidence="3 7"/>
<dbReference type="NCBIfam" id="NF003013">
    <property type="entry name" value="PRK03846.1"/>
    <property type="match status" value="1"/>
</dbReference>
<dbReference type="RefSeq" id="WP_394504463.1">
    <property type="nucleotide sequence ID" value="NZ_JBIEIL010000003.1"/>
</dbReference>
<name>A0ABW7D8H5_9PSED</name>
<keyword evidence="4 7" id="KW-0808">Transferase</keyword>
<evidence type="ECO:0000256" key="5">
    <source>
        <dbReference type="ARBA" id="ARBA00022741"/>
    </source>
</evidence>
<keyword evidence="7" id="KW-0597">Phosphoprotein</keyword>
<comment type="function">
    <text evidence="7 8">Catalyzes the synthesis of activated sulfate.</text>
</comment>
<evidence type="ECO:0000256" key="8">
    <source>
        <dbReference type="RuleBase" id="RU004347"/>
    </source>
</evidence>
<organism evidence="10 11">
    <name type="scientific">Pseudomonas retamae</name>
    <dbReference type="NCBI Taxonomy" id="702110"/>
    <lineage>
        <taxon>Bacteria</taxon>
        <taxon>Pseudomonadati</taxon>
        <taxon>Pseudomonadota</taxon>
        <taxon>Gammaproteobacteria</taxon>
        <taxon>Pseudomonadales</taxon>
        <taxon>Pseudomonadaceae</taxon>
        <taxon>Pseudomonas</taxon>
    </lineage>
</organism>
<dbReference type="PANTHER" id="PTHR42700">
    <property type="entry name" value="SULFATE ADENYLYLTRANSFERASE"/>
    <property type="match status" value="1"/>
</dbReference>
<evidence type="ECO:0000313" key="10">
    <source>
        <dbReference type="EMBL" id="MFG6204149.1"/>
    </source>
</evidence>
<evidence type="ECO:0000256" key="2">
    <source>
        <dbReference type="ARBA" id="ARBA00004806"/>
    </source>
</evidence>
<evidence type="ECO:0000256" key="6">
    <source>
        <dbReference type="ARBA" id="ARBA00022840"/>
    </source>
</evidence>